<dbReference type="GO" id="GO:0070482">
    <property type="term" value="P:response to oxygen levels"/>
    <property type="evidence" value="ECO:0007669"/>
    <property type="project" value="TreeGrafter"/>
</dbReference>
<proteinExistence type="predicted"/>
<gene>
    <name evidence="2" type="ORF">CCUR1050_LOCUS21144</name>
</gene>
<dbReference type="InterPro" id="IPR001054">
    <property type="entry name" value="A/G_cyclase"/>
</dbReference>
<dbReference type="Gene3D" id="3.30.70.1230">
    <property type="entry name" value="Nucleotide cyclase"/>
    <property type="match status" value="1"/>
</dbReference>
<dbReference type="PANTHER" id="PTHR45655">
    <property type="entry name" value="GUANYLATE CYCLASE SOLUBLE SUBUNIT BETA-2"/>
    <property type="match status" value="1"/>
</dbReference>
<dbReference type="SMART" id="SM00044">
    <property type="entry name" value="CYCc"/>
    <property type="match status" value="1"/>
</dbReference>
<accession>A0A7S0MJK2</accession>
<dbReference type="Pfam" id="PF00211">
    <property type="entry name" value="Guanylate_cyc"/>
    <property type="match status" value="1"/>
</dbReference>
<dbReference type="PANTHER" id="PTHR45655:SF13">
    <property type="entry name" value="SOLUBLE GUANYLATE CYCLASE GCY-32-RELATED"/>
    <property type="match status" value="1"/>
</dbReference>
<dbReference type="GO" id="GO:0019934">
    <property type="term" value="P:cGMP-mediated signaling"/>
    <property type="evidence" value="ECO:0007669"/>
    <property type="project" value="TreeGrafter"/>
</dbReference>
<evidence type="ECO:0000259" key="1">
    <source>
        <dbReference type="PROSITE" id="PS50125"/>
    </source>
</evidence>
<sequence length="484" mass="51908">MNTCADSFTVLLLQLKLSSKPPPEVSRAVVLQLDIVQFTVLSQTLKPMELAMLVHAIFSRFDAAVKTKKLFKMDTVGDAYVVAGLLPEDGDAGHVCREMLQVAREMLEGLEQIRHETGRNVRCRIGIAVGSVLCGILGRLQPRFHVFGHGIRAAEKLEQTGTPDSVHASDGFVDALAAADELAACNVRSTGVPRAARIAGVAEVTSTISGNGLSGASYSLWGAAHPPGWHIMDSVEHLDCIAPKKRTGRRAAYATLAPVAAVGKEFIDGSAPALISARNHAGKILTDQGHGCAVTESNSGMSFQPRTALISPRTNLPTSPDTPMSPIVRAVSAPDPYLPPPTSFFERIISIGMAGDGGRNKVRDEPTKSHVRRYSSDPLQASPAKQLVDVVEEAKCWRSYVLTPDITEIGYHIDQGMLSAEQHRFVSLARGSARPSLSGSGNVFPKESCGNPEIPPCCMAEKAVLETPFHLMEQHMSSRSIPDV</sequence>
<dbReference type="SUPFAM" id="SSF55073">
    <property type="entry name" value="Nucleotide cyclase"/>
    <property type="match status" value="1"/>
</dbReference>
<dbReference type="InterPro" id="IPR029787">
    <property type="entry name" value="Nucleotide_cyclase"/>
</dbReference>
<dbReference type="CDD" id="cd07302">
    <property type="entry name" value="CHD"/>
    <property type="match status" value="1"/>
</dbReference>
<feature type="domain" description="Guanylate cyclase" evidence="1">
    <location>
        <begin position="29"/>
        <end position="158"/>
    </location>
</feature>
<evidence type="ECO:0000313" key="2">
    <source>
        <dbReference type="EMBL" id="CAD8643460.1"/>
    </source>
</evidence>
<dbReference type="GO" id="GO:0004383">
    <property type="term" value="F:guanylate cyclase activity"/>
    <property type="evidence" value="ECO:0007669"/>
    <property type="project" value="TreeGrafter"/>
</dbReference>
<name>A0A7S0MJK2_9CRYP</name>
<dbReference type="GO" id="GO:0008074">
    <property type="term" value="C:guanylate cyclase complex, soluble"/>
    <property type="evidence" value="ECO:0007669"/>
    <property type="project" value="TreeGrafter"/>
</dbReference>
<organism evidence="2">
    <name type="scientific">Cryptomonas curvata</name>
    <dbReference type="NCBI Taxonomy" id="233186"/>
    <lineage>
        <taxon>Eukaryota</taxon>
        <taxon>Cryptophyceae</taxon>
        <taxon>Cryptomonadales</taxon>
        <taxon>Cryptomonadaceae</taxon>
        <taxon>Cryptomonas</taxon>
    </lineage>
</organism>
<reference evidence="2" key="1">
    <citation type="submission" date="2021-01" db="EMBL/GenBank/DDBJ databases">
        <authorList>
            <person name="Corre E."/>
            <person name="Pelletier E."/>
            <person name="Niang G."/>
            <person name="Scheremetjew M."/>
            <person name="Finn R."/>
            <person name="Kale V."/>
            <person name="Holt S."/>
            <person name="Cochrane G."/>
            <person name="Meng A."/>
            <person name="Brown T."/>
            <person name="Cohen L."/>
        </authorList>
    </citation>
    <scope>NUCLEOTIDE SEQUENCE</scope>
    <source>
        <strain evidence="2">CCAP979/52</strain>
    </source>
</reference>
<dbReference type="AlphaFoldDB" id="A0A7S0MJK2"/>
<dbReference type="PROSITE" id="PS50125">
    <property type="entry name" value="GUANYLATE_CYCLASE_2"/>
    <property type="match status" value="1"/>
</dbReference>
<dbReference type="EMBL" id="HBEZ01038416">
    <property type="protein sequence ID" value="CAD8643460.1"/>
    <property type="molecule type" value="Transcribed_RNA"/>
</dbReference>
<protein>
    <recommendedName>
        <fullName evidence="1">Guanylate cyclase domain-containing protein</fullName>
    </recommendedName>
</protein>